<evidence type="ECO:0000313" key="2">
    <source>
        <dbReference type="EMBL" id="EJK46085.1"/>
    </source>
</evidence>
<feature type="region of interest" description="Disordered" evidence="1">
    <location>
        <begin position="1"/>
        <end position="133"/>
    </location>
</feature>
<gene>
    <name evidence="2" type="ORF">THAOC_35270</name>
</gene>
<dbReference type="Gene3D" id="2.20.110.10">
    <property type="entry name" value="Histone H3 K4-specific methyltransferase SET7/9 N-terminal domain"/>
    <property type="match status" value="1"/>
</dbReference>
<feature type="compositionally biased region" description="Low complexity" evidence="1">
    <location>
        <begin position="21"/>
        <end position="36"/>
    </location>
</feature>
<dbReference type="OrthoDB" id="418492at2759"/>
<dbReference type="EMBL" id="AGNL01048005">
    <property type="protein sequence ID" value="EJK46085.1"/>
    <property type="molecule type" value="Genomic_DNA"/>
</dbReference>
<feature type="compositionally biased region" description="Low complexity" evidence="1">
    <location>
        <begin position="1"/>
        <end position="12"/>
    </location>
</feature>
<dbReference type="SUPFAM" id="SSF82185">
    <property type="entry name" value="Histone H3 K4-specific methyltransferase SET7/9 N-terminal domain"/>
    <property type="match status" value="1"/>
</dbReference>
<protein>
    <recommendedName>
        <fullName evidence="4">MORN repeat-containing protein 5</fullName>
    </recommendedName>
</protein>
<evidence type="ECO:0008006" key="4">
    <source>
        <dbReference type="Google" id="ProtNLM"/>
    </source>
</evidence>
<reference evidence="2 3" key="1">
    <citation type="journal article" date="2012" name="Genome Biol.">
        <title>Genome and low-iron response of an oceanic diatom adapted to chronic iron limitation.</title>
        <authorList>
            <person name="Lommer M."/>
            <person name="Specht M."/>
            <person name="Roy A.S."/>
            <person name="Kraemer L."/>
            <person name="Andreson R."/>
            <person name="Gutowska M.A."/>
            <person name="Wolf J."/>
            <person name="Bergner S.V."/>
            <person name="Schilhabel M.B."/>
            <person name="Klostermeier U.C."/>
            <person name="Beiko R.G."/>
            <person name="Rosenstiel P."/>
            <person name="Hippler M."/>
            <person name="Laroche J."/>
        </authorList>
    </citation>
    <scope>NUCLEOTIDE SEQUENCE [LARGE SCALE GENOMIC DNA]</scope>
    <source>
        <strain evidence="2 3">CCMP1005</strain>
    </source>
</reference>
<accession>K0R225</accession>
<dbReference type="Proteomes" id="UP000266841">
    <property type="component" value="Unassembled WGS sequence"/>
</dbReference>
<name>K0R225_THAOC</name>
<keyword evidence="3" id="KW-1185">Reference proteome</keyword>
<sequence length="329" mass="35364">MDGHPPQQSSDDTPPPDGLLDEGASSAADASSTARTAARRGRGRPPKGKGREKSTVAPRRSRRRSGSLGEHSAESSSTTGRSGGGGSIRDSAHNPTRGQGVRDGGSFFQIRGSRARGDEEDGPRRRRRKVQLEYPDGSYVGEALGEKRDGRGKVTFANGDREEGIFVDGVLHEGKVTYTDGHKEEGVFLNGWLHGQGKDVSTAAVIYQMSRCNGKFAHHRTSPACRGPGALDNVISISRRTCFLVFMRCNDASRFSNERPSKHLAPKDHRLLAHCFETAVLSSPGPTAAALFELRGGRLGACSGQCTQVGRSSVTFRSVNVFHGEHLRS</sequence>
<dbReference type="AlphaFoldDB" id="K0R225"/>
<proteinExistence type="predicted"/>
<evidence type="ECO:0000313" key="3">
    <source>
        <dbReference type="Proteomes" id="UP000266841"/>
    </source>
</evidence>
<evidence type="ECO:0000256" key="1">
    <source>
        <dbReference type="SAM" id="MobiDB-lite"/>
    </source>
</evidence>
<comment type="caution">
    <text evidence="2">The sequence shown here is derived from an EMBL/GenBank/DDBJ whole genome shotgun (WGS) entry which is preliminary data.</text>
</comment>
<feature type="compositionally biased region" description="Basic residues" evidence="1">
    <location>
        <begin position="37"/>
        <end position="48"/>
    </location>
</feature>
<organism evidence="2 3">
    <name type="scientific">Thalassiosira oceanica</name>
    <name type="common">Marine diatom</name>
    <dbReference type="NCBI Taxonomy" id="159749"/>
    <lineage>
        <taxon>Eukaryota</taxon>
        <taxon>Sar</taxon>
        <taxon>Stramenopiles</taxon>
        <taxon>Ochrophyta</taxon>
        <taxon>Bacillariophyta</taxon>
        <taxon>Coscinodiscophyceae</taxon>
        <taxon>Thalassiosirophycidae</taxon>
        <taxon>Thalassiosirales</taxon>
        <taxon>Thalassiosiraceae</taxon>
        <taxon>Thalassiosira</taxon>
    </lineage>
</organism>